<reference evidence="3" key="1">
    <citation type="journal article" date="2010" name="Nat. Biotechnol.">
        <title>Draft genome sequence of the oilseed species Ricinus communis.</title>
        <authorList>
            <person name="Chan A.P."/>
            <person name="Crabtree J."/>
            <person name="Zhao Q."/>
            <person name="Lorenzi H."/>
            <person name="Orvis J."/>
            <person name="Puiu D."/>
            <person name="Melake-Berhan A."/>
            <person name="Jones K.M."/>
            <person name="Redman J."/>
            <person name="Chen G."/>
            <person name="Cahoon E.B."/>
            <person name="Gedil M."/>
            <person name="Stanke M."/>
            <person name="Haas B.J."/>
            <person name="Wortman J.R."/>
            <person name="Fraser-Liggett C.M."/>
            <person name="Ravel J."/>
            <person name="Rabinowicz P.D."/>
        </authorList>
    </citation>
    <scope>NUCLEOTIDE SEQUENCE [LARGE SCALE GENOMIC DNA]</scope>
    <source>
        <strain evidence="3">cv. Hale</strain>
    </source>
</reference>
<dbReference type="InParanoid" id="B9TDM2"/>
<evidence type="ECO:0000313" key="3">
    <source>
        <dbReference type="Proteomes" id="UP000008311"/>
    </source>
</evidence>
<feature type="compositionally biased region" description="Polar residues" evidence="1">
    <location>
        <begin position="325"/>
        <end position="340"/>
    </location>
</feature>
<evidence type="ECO:0000256" key="1">
    <source>
        <dbReference type="SAM" id="MobiDB-lite"/>
    </source>
</evidence>
<keyword evidence="3" id="KW-1185">Reference proteome</keyword>
<feature type="region of interest" description="Disordered" evidence="1">
    <location>
        <begin position="317"/>
        <end position="340"/>
    </location>
</feature>
<feature type="region of interest" description="Disordered" evidence="1">
    <location>
        <begin position="385"/>
        <end position="406"/>
    </location>
</feature>
<feature type="compositionally biased region" description="Polar residues" evidence="1">
    <location>
        <begin position="389"/>
        <end position="406"/>
    </location>
</feature>
<dbReference type="EMBL" id="EQ978289">
    <property type="protein sequence ID" value="EEF26042.1"/>
    <property type="molecule type" value="Genomic_DNA"/>
</dbReference>
<gene>
    <name evidence="2" type="ORF">RCOM_1955630</name>
</gene>
<protein>
    <submittedName>
        <fullName evidence="2">Uncharacterized protein</fullName>
    </submittedName>
</protein>
<dbReference type="AlphaFoldDB" id="B9TDM2"/>
<name>B9TDM2_RICCO</name>
<sequence>MHRDEETRSEIRRVRQQPYLAAPGLLGDGNELRHATHLAHAGLDVIDGARIHRMLELHRSTPVLAGRERHLGRAQARQQREVFRRKHRLLDPFDAAHLLQSLHVRAGRGRIPAAVHVDRDQRAAVDAAVAGFHARHVRLVQLDVPVAFIERLLADARRDARVAVADEACVHRQHGPAPVAEETIQRHFVAPGLQVPQRHVDAGDREHRDPIAPEQMQLLLCTPIPFLDGFDAHPLEQRLDQPLDDGAGRIRDEVAERLAPSHVPVAILDADQYGLQSMPRGRRERGFLAAGPERYLDHARGHRTDLHRVPRTFSGWGTYGPPTKSRPSASDISASGTNAGSRWRVASSVGRYPSSSARRFSNRASGHRDTPYTISSWTSSCSSPMRTSCARSPSPTQRRWRRPSTTVSAALPMRIDSVRMPYRCAYNEQAASPNALLSA</sequence>
<dbReference type="Proteomes" id="UP000008311">
    <property type="component" value="Unassembled WGS sequence"/>
</dbReference>
<proteinExistence type="predicted"/>
<accession>B9TDM2</accession>
<evidence type="ECO:0000313" key="2">
    <source>
        <dbReference type="EMBL" id="EEF26042.1"/>
    </source>
</evidence>
<organism evidence="2 3">
    <name type="scientific">Ricinus communis</name>
    <name type="common">Castor bean</name>
    <dbReference type="NCBI Taxonomy" id="3988"/>
    <lineage>
        <taxon>Eukaryota</taxon>
        <taxon>Viridiplantae</taxon>
        <taxon>Streptophyta</taxon>
        <taxon>Embryophyta</taxon>
        <taxon>Tracheophyta</taxon>
        <taxon>Spermatophyta</taxon>
        <taxon>Magnoliopsida</taxon>
        <taxon>eudicotyledons</taxon>
        <taxon>Gunneridae</taxon>
        <taxon>Pentapetalae</taxon>
        <taxon>rosids</taxon>
        <taxon>fabids</taxon>
        <taxon>Malpighiales</taxon>
        <taxon>Euphorbiaceae</taxon>
        <taxon>Acalyphoideae</taxon>
        <taxon>Acalypheae</taxon>
        <taxon>Ricinus</taxon>
    </lineage>
</organism>